<reference evidence="1 2" key="1">
    <citation type="journal article" date="2019" name="Extremophiles">
        <title>Biogeography of thermophiles and predominance of Thermus scotoductus in domestic water heaters.</title>
        <authorList>
            <person name="Wilpiszeski R.L."/>
            <person name="Zhang Z."/>
            <person name="House C.H."/>
        </authorList>
    </citation>
    <scope>NUCLEOTIDE SEQUENCE [LARGE SCALE GENOMIC DNA]</scope>
    <source>
        <strain evidence="1 2">38_S38</strain>
    </source>
</reference>
<name>A0A430R0K6_THESC</name>
<dbReference type="Proteomes" id="UP000288082">
    <property type="component" value="Unassembled WGS sequence"/>
</dbReference>
<dbReference type="AlphaFoldDB" id="A0A430R0K6"/>
<dbReference type="EMBL" id="PELM01000388">
    <property type="protein sequence ID" value="RTH00922.1"/>
    <property type="molecule type" value="Genomic_DNA"/>
</dbReference>
<gene>
    <name evidence="1" type="ORF">CSW50_10045</name>
</gene>
<protein>
    <submittedName>
        <fullName evidence="1">Uncharacterized protein</fullName>
    </submittedName>
</protein>
<proteinExistence type="predicted"/>
<evidence type="ECO:0000313" key="2">
    <source>
        <dbReference type="Proteomes" id="UP000288082"/>
    </source>
</evidence>
<sequence length="512" mass="56191">MSWELRVYTPTGGPHVSGSQIARYTPSSPGGIVGEMRWTVRPNGDCVQMEFEAVPKLVDIPPRAIVQLRWQGTPVFYGFITQSWPNTDGRKRRYVALGARHLLAGRYYLREADSSSLVDVGYWFRIISFRRHPSIQSDVVNPGTETQKLPNTGYVVSLGRINAPLDKLLGMLARTVPAATWGVDAEGVLFLRLAPYVTAVQEWPFAEPIPIVADEVYDAVRIITPEGYIHEYGTPSQYGVYRTFVLPFGLRSLQQKIEGITFYFLSSNGGVTTYNTTNRTSWQTGTPIWSYLVDENPNTGVRLDLSNSAFGRHSYSILAYPAEGRWVLTELDLDLRNTAQSSGSRVLSVQGVAAGPTGGDISPPISQTDYAYLGRFALKPGLEAGGINVYFSGRVNTSWMLWQMDFYGVPAATLDRISESLLSKGAPYLSPQRLRWAGQYVPPADIIVGPGGTLPAAQWHYQLSPTTGLITECEVGAPSQGGDEANAIRLAIRQGDENVSVTSALLAINREG</sequence>
<accession>A0A430R0K6</accession>
<organism evidence="1 2">
    <name type="scientific">Thermus scotoductus</name>
    <dbReference type="NCBI Taxonomy" id="37636"/>
    <lineage>
        <taxon>Bacteria</taxon>
        <taxon>Thermotogati</taxon>
        <taxon>Deinococcota</taxon>
        <taxon>Deinococci</taxon>
        <taxon>Thermales</taxon>
        <taxon>Thermaceae</taxon>
        <taxon>Thermus</taxon>
    </lineage>
</organism>
<evidence type="ECO:0000313" key="1">
    <source>
        <dbReference type="EMBL" id="RTH00922.1"/>
    </source>
</evidence>
<comment type="caution">
    <text evidence="1">The sequence shown here is derived from an EMBL/GenBank/DDBJ whole genome shotgun (WGS) entry which is preliminary data.</text>
</comment>